<dbReference type="Proteomes" id="UP001239111">
    <property type="component" value="Chromosome 2"/>
</dbReference>
<name>A0ACC2P0G5_9HYME</name>
<accession>A0ACC2P0G5</accession>
<organism evidence="1 2">
    <name type="scientific">Eretmocerus hayati</name>
    <dbReference type="NCBI Taxonomy" id="131215"/>
    <lineage>
        <taxon>Eukaryota</taxon>
        <taxon>Metazoa</taxon>
        <taxon>Ecdysozoa</taxon>
        <taxon>Arthropoda</taxon>
        <taxon>Hexapoda</taxon>
        <taxon>Insecta</taxon>
        <taxon>Pterygota</taxon>
        <taxon>Neoptera</taxon>
        <taxon>Endopterygota</taxon>
        <taxon>Hymenoptera</taxon>
        <taxon>Apocrita</taxon>
        <taxon>Proctotrupomorpha</taxon>
        <taxon>Chalcidoidea</taxon>
        <taxon>Aphelinidae</taxon>
        <taxon>Aphelininae</taxon>
        <taxon>Eretmocerus</taxon>
    </lineage>
</organism>
<comment type="caution">
    <text evidence="1">The sequence shown here is derived from an EMBL/GenBank/DDBJ whole genome shotgun (WGS) entry which is preliminary data.</text>
</comment>
<reference evidence="1" key="1">
    <citation type="submission" date="2023-04" db="EMBL/GenBank/DDBJ databases">
        <title>A chromosome-level genome assembly of the parasitoid wasp Eretmocerus hayati.</title>
        <authorList>
            <person name="Zhong Y."/>
            <person name="Liu S."/>
            <person name="Liu Y."/>
        </authorList>
    </citation>
    <scope>NUCLEOTIDE SEQUENCE</scope>
    <source>
        <strain evidence="1">ZJU_SS_LIU_2023</strain>
    </source>
</reference>
<dbReference type="EMBL" id="CM056742">
    <property type="protein sequence ID" value="KAJ8676837.1"/>
    <property type="molecule type" value="Genomic_DNA"/>
</dbReference>
<protein>
    <submittedName>
        <fullName evidence="1">Uncharacterized protein</fullName>
    </submittedName>
</protein>
<evidence type="ECO:0000313" key="1">
    <source>
        <dbReference type="EMBL" id="KAJ8676837.1"/>
    </source>
</evidence>
<sequence>MTKDKDIGKLKEERDASMDKLHLGTNLWVENKTYLDVANKASSPTAFVNKMLLKLFHITDLMNATISGKPSNKTLSELNKLKKLVASKRQEGVRESDDEMEEMEERIRSLKEKIDSVVKIGEGKLLICRKCYELWLKNEYPKHAKNYDDSMYVFELNQFEIYVTKKISYLKSPKQRSRAVSSKDEEEALSSEPYRIQNAMNDDQELPNENQENLVVEPPIGVEDTEEVGSTDNNAELSDIDEDKQ</sequence>
<evidence type="ECO:0000313" key="2">
    <source>
        <dbReference type="Proteomes" id="UP001239111"/>
    </source>
</evidence>
<keyword evidence="2" id="KW-1185">Reference proteome</keyword>
<proteinExistence type="predicted"/>
<gene>
    <name evidence="1" type="ORF">QAD02_012624</name>
</gene>